<keyword evidence="4" id="KW-1185">Reference proteome</keyword>
<evidence type="ECO:0000313" key="3">
    <source>
        <dbReference type="EMBL" id="WWF04181.1"/>
    </source>
</evidence>
<accession>A0ABZ2FAI7</accession>
<dbReference type="PROSITE" id="PS51257">
    <property type="entry name" value="PROKAR_LIPOPROTEIN"/>
    <property type="match status" value="1"/>
</dbReference>
<evidence type="ECO:0000256" key="2">
    <source>
        <dbReference type="SAM" id="SignalP"/>
    </source>
</evidence>
<proteinExistence type="predicted"/>
<dbReference type="RefSeq" id="WP_338537657.1">
    <property type="nucleotide sequence ID" value="NZ_CP104874.1"/>
</dbReference>
<feature type="region of interest" description="Disordered" evidence="1">
    <location>
        <begin position="170"/>
        <end position="191"/>
    </location>
</feature>
<dbReference type="Proteomes" id="UP001381003">
    <property type="component" value="Chromosome"/>
</dbReference>
<protein>
    <submittedName>
        <fullName evidence="3">SurA N-terminal domain-containing protein</fullName>
    </submittedName>
</protein>
<feature type="signal peptide" evidence="2">
    <location>
        <begin position="1"/>
        <end position="31"/>
    </location>
</feature>
<dbReference type="SUPFAM" id="SSF109998">
    <property type="entry name" value="Triger factor/SurA peptide-binding domain-like"/>
    <property type="match status" value="1"/>
</dbReference>
<reference evidence="3 4" key="1">
    <citation type="submission" date="2022-09" db="EMBL/GenBank/DDBJ databases">
        <title>Complete genome sequence of Janibacter terrae strain COS04-44, PCL-degrading bacteria isolated from oil spilled coast.</title>
        <authorList>
            <person name="Park H."/>
            <person name="Kim J.Y."/>
            <person name="An S.H."/>
            <person name="Lee C.M."/>
            <person name="Weon H.-Y."/>
        </authorList>
    </citation>
    <scope>NUCLEOTIDE SEQUENCE [LARGE SCALE GENOMIC DNA]</scope>
    <source>
        <strain evidence="3 4">COS04-44</strain>
    </source>
</reference>
<feature type="chain" id="PRO_5047353435" evidence="2">
    <location>
        <begin position="32"/>
        <end position="191"/>
    </location>
</feature>
<evidence type="ECO:0000256" key="1">
    <source>
        <dbReference type="SAM" id="MobiDB-lite"/>
    </source>
</evidence>
<dbReference type="InterPro" id="IPR027304">
    <property type="entry name" value="Trigger_fact/SurA_dom_sf"/>
</dbReference>
<sequence>MLRRQPLARPARVIALAAAATLALSACGGSANDPVDVDGSGSDAVAAKVGDEVVTVGDVQRTTRELGTVIEAQSQGQPGQEITADQVVALLVQVPSVLEFADEQGTPVPSAGSVRQQLAQVLPSPSDTTVDFLRANSLNSQLDEAARKELSAYVQEQDVTVSPRYAAAVGESPDWLQEPAAQDAQLPTGTP</sequence>
<organism evidence="3 4">
    <name type="scientific">Janibacter terrae</name>
    <dbReference type="NCBI Taxonomy" id="103817"/>
    <lineage>
        <taxon>Bacteria</taxon>
        <taxon>Bacillati</taxon>
        <taxon>Actinomycetota</taxon>
        <taxon>Actinomycetes</taxon>
        <taxon>Micrococcales</taxon>
        <taxon>Intrasporangiaceae</taxon>
        <taxon>Janibacter</taxon>
    </lineage>
</organism>
<dbReference type="EMBL" id="CP104874">
    <property type="protein sequence ID" value="WWF04181.1"/>
    <property type="molecule type" value="Genomic_DNA"/>
</dbReference>
<name>A0ABZ2FAI7_9MICO</name>
<gene>
    <name evidence="3" type="ORF">N5P18_10800</name>
</gene>
<keyword evidence="2" id="KW-0732">Signal</keyword>
<evidence type="ECO:0000313" key="4">
    <source>
        <dbReference type="Proteomes" id="UP001381003"/>
    </source>
</evidence>